<gene>
    <name evidence="2" type="ORF">EV210_101310</name>
</gene>
<dbReference type="Gene3D" id="3.30.1330.30">
    <property type="match status" value="1"/>
</dbReference>
<evidence type="ECO:0000313" key="2">
    <source>
        <dbReference type="EMBL" id="TCL40109.1"/>
    </source>
</evidence>
<organism evidence="2 3">
    <name type="scientific">Anaerospora hongkongensis</name>
    <dbReference type="NCBI Taxonomy" id="244830"/>
    <lineage>
        <taxon>Bacteria</taxon>
        <taxon>Bacillati</taxon>
        <taxon>Bacillota</taxon>
        <taxon>Negativicutes</taxon>
        <taxon>Selenomonadales</taxon>
        <taxon>Sporomusaceae</taxon>
        <taxon>Anaerospora</taxon>
    </lineage>
</organism>
<dbReference type="AlphaFoldDB" id="A0A4R1Q293"/>
<dbReference type="InterPro" id="IPR004038">
    <property type="entry name" value="Ribosomal_eL8/eL30/eS12/Gad45"/>
</dbReference>
<dbReference type="SUPFAM" id="SSF55315">
    <property type="entry name" value="L30e-like"/>
    <property type="match status" value="1"/>
</dbReference>
<evidence type="ECO:0000313" key="3">
    <source>
        <dbReference type="Proteomes" id="UP000295063"/>
    </source>
</evidence>
<sequence>MLLCRKYTNPSVMVLFKMDRKKIADLLGLAQKAGRIVSGEFAVEKAVRSKKAKIVLLATDASVNSKKSYHDLTSYYEVPIYEVLSKQEMGEAIGKVQRAAIVLTDEGFNRALVKLLSDV</sequence>
<dbReference type="GO" id="GO:0005840">
    <property type="term" value="C:ribosome"/>
    <property type="evidence" value="ECO:0007669"/>
    <property type="project" value="UniProtKB-KW"/>
</dbReference>
<keyword evidence="3" id="KW-1185">Reference proteome</keyword>
<reference evidence="2 3" key="1">
    <citation type="submission" date="2019-03" db="EMBL/GenBank/DDBJ databases">
        <title>Genomic Encyclopedia of Type Strains, Phase IV (KMG-IV): sequencing the most valuable type-strain genomes for metagenomic binning, comparative biology and taxonomic classification.</title>
        <authorList>
            <person name="Goeker M."/>
        </authorList>
    </citation>
    <scope>NUCLEOTIDE SEQUENCE [LARGE SCALE GENOMIC DNA]</scope>
    <source>
        <strain evidence="2 3">DSM 15969</strain>
    </source>
</reference>
<evidence type="ECO:0000259" key="1">
    <source>
        <dbReference type="Pfam" id="PF01248"/>
    </source>
</evidence>
<dbReference type="EMBL" id="SLUI01000001">
    <property type="protein sequence ID" value="TCL40109.1"/>
    <property type="molecule type" value="Genomic_DNA"/>
</dbReference>
<keyword evidence="2" id="KW-0689">Ribosomal protein</keyword>
<comment type="caution">
    <text evidence="2">The sequence shown here is derived from an EMBL/GenBank/DDBJ whole genome shotgun (WGS) entry which is preliminary data.</text>
</comment>
<proteinExistence type="predicted"/>
<keyword evidence="2" id="KW-0687">Ribonucleoprotein</keyword>
<dbReference type="InterPro" id="IPR029064">
    <property type="entry name" value="Ribosomal_eL30-like_sf"/>
</dbReference>
<feature type="domain" description="Ribosomal protein eL8/eL30/eS12/Gadd45" evidence="1">
    <location>
        <begin position="22"/>
        <end position="106"/>
    </location>
</feature>
<accession>A0A4R1Q293</accession>
<dbReference type="Pfam" id="PF01248">
    <property type="entry name" value="Ribosomal_L7Ae"/>
    <property type="match status" value="1"/>
</dbReference>
<dbReference type="Proteomes" id="UP000295063">
    <property type="component" value="Unassembled WGS sequence"/>
</dbReference>
<name>A0A4R1Q293_9FIRM</name>
<protein>
    <submittedName>
        <fullName evidence="2">Ribosomal protein L7Ae-like RNA K-turn-binding protein</fullName>
    </submittedName>
</protein>